<feature type="repeat" description="PPR" evidence="2">
    <location>
        <begin position="378"/>
        <end position="412"/>
    </location>
</feature>
<dbReference type="EMBL" id="CAIJEO010000002">
    <property type="protein sequence ID" value="CAD0086071.1"/>
    <property type="molecule type" value="Genomic_DNA"/>
</dbReference>
<evidence type="ECO:0000256" key="2">
    <source>
        <dbReference type="PROSITE-ProRule" id="PRU00708"/>
    </source>
</evidence>
<dbReference type="PANTHER" id="PTHR47942">
    <property type="entry name" value="TETRATRICOPEPTIDE REPEAT (TPR)-LIKE SUPERFAMILY PROTEIN-RELATED"/>
    <property type="match status" value="1"/>
</dbReference>
<accession>A0A9N8JI39</accession>
<dbReference type="Pfam" id="PF01535">
    <property type="entry name" value="PPR"/>
    <property type="match status" value="2"/>
</dbReference>
<dbReference type="InterPro" id="IPR011990">
    <property type="entry name" value="TPR-like_helical_dom_sf"/>
</dbReference>
<evidence type="ECO:0000313" key="3">
    <source>
        <dbReference type="EMBL" id="CAD0086071.1"/>
    </source>
</evidence>
<sequence length="647" mass="72458">MTRYWLTQLNLHQSAENITSPVPYAVLKKFDDLGISTPPIASSLALSLAIHLQLAASKGLDVLDHPTTKIVLTQLFKTWPLCIYPNKRHATNYHRFLSLLRAPTDKPADISLSLLLTQDIMCRVTSFPEDLEEYRSLLQALGGACSKAQLNQAAVRHIEMKLKNQTRDDALASAELSQRLCRLHTASVLETPSHTDSTSIENATAAPESFEQKAKLFTSSVSAAASRQNLDSLERLWDQAQEIFTDESSRTPERAPQSGLQVWNSMLQSGFEPTIRTWNIMMKNCHISRDINIMESMWQSMRNSGIQPDVVSWSTRIYGHFRIGEPRDGMSALEEMGRDWINAQNRRRSKSASLEDTSEAGHIPSVLAWSRRFNIEPDVATYNALLAISLGGGQATDAANILQRMAASDIQPNSATFTILVDSMLSTTLDDMTQDEQKDKIIDLISSFEGCGMKVDVQGYALIIDRMLKDHNNLKAARSVLAHMTARKVACTPHIYTILMTHYFDANPPELLAADALWNDIQSSRQEVTMDVIFYDRMVEGFARHGDVGRTMAFLNRMSKEGKRPGWLAMIAVVQCLARSHEWDRVAQIVMDCHKQEGLLSVGLRGKKGQKDFWEYVGRLADNELYGSEHGRDVFAIVEAQRAALGM</sequence>
<comment type="caution">
    <text evidence="3">The sequence shown here is derived from an EMBL/GenBank/DDBJ whole genome shotgun (WGS) entry which is preliminary data.</text>
</comment>
<dbReference type="OrthoDB" id="185373at2759"/>
<feature type="repeat" description="PPR" evidence="2">
    <location>
        <begin position="274"/>
        <end position="308"/>
    </location>
</feature>
<keyword evidence="4" id="KW-1185">Reference proteome</keyword>
<evidence type="ECO:0000256" key="1">
    <source>
        <dbReference type="ARBA" id="ARBA00022737"/>
    </source>
</evidence>
<feature type="repeat" description="PPR" evidence="2">
    <location>
        <begin position="531"/>
        <end position="565"/>
    </location>
</feature>
<keyword evidence="1" id="KW-0677">Repeat</keyword>
<gene>
    <name evidence="3" type="ORF">AWRI4233_LOCUS673</name>
</gene>
<protein>
    <recommendedName>
        <fullName evidence="5">Pentatricopeptide repeat-containing protein</fullName>
    </recommendedName>
</protein>
<dbReference type="InterPro" id="IPR051222">
    <property type="entry name" value="PPR/CCM1_RNA-binding"/>
</dbReference>
<dbReference type="PROSITE" id="PS51375">
    <property type="entry name" value="PPR"/>
    <property type="match status" value="3"/>
</dbReference>
<dbReference type="Pfam" id="PF13041">
    <property type="entry name" value="PPR_2"/>
    <property type="match status" value="1"/>
</dbReference>
<dbReference type="NCBIfam" id="TIGR00756">
    <property type="entry name" value="PPR"/>
    <property type="match status" value="1"/>
</dbReference>
<dbReference type="InterPro" id="IPR002885">
    <property type="entry name" value="PPR_rpt"/>
</dbReference>
<evidence type="ECO:0008006" key="5">
    <source>
        <dbReference type="Google" id="ProtNLM"/>
    </source>
</evidence>
<organism evidence="3 4">
    <name type="scientific">Aureobasidium mustum</name>
    <dbReference type="NCBI Taxonomy" id="2773714"/>
    <lineage>
        <taxon>Eukaryota</taxon>
        <taxon>Fungi</taxon>
        <taxon>Dikarya</taxon>
        <taxon>Ascomycota</taxon>
        <taxon>Pezizomycotina</taxon>
        <taxon>Dothideomycetes</taxon>
        <taxon>Dothideomycetidae</taxon>
        <taxon>Dothideales</taxon>
        <taxon>Saccotheciaceae</taxon>
        <taxon>Aureobasidium</taxon>
    </lineage>
</organism>
<reference evidence="3" key="1">
    <citation type="submission" date="2020-06" db="EMBL/GenBank/DDBJ databases">
        <authorList>
            <person name="Onetto C."/>
        </authorList>
    </citation>
    <scope>NUCLEOTIDE SEQUENCE</scope>
</reference>
<dbReference type="Proteomes" id="UP000714618">
    <property type="component" value="Unassembled WGS sequence"/>
</dbReference>
<evidence type="ECO:0000313" key="4">
    <source>
        <dbReference type="Proteomes" id="UP000714618"/>
    </source>
</evidence>
<dbReference type="Gene3D" id="1.25.40.10">
    <property type="entry name" value="Tetratricopeptide repeat domain"/>
    <property type="match status" value="2"/>
</dbReference>
<proteinExistence type="predicted"/>
<name>A0A9N8JI39_9PEZI</name>
<dbReference type="AlphaFoldDB" id="A0A9N8JI39"/>